<dbReference type="Pfam" id="PF13645">
    <property type="entry name" value="YkuD_2"/>
    <property type="match status" value="1"/>
</dbReference>
<name>A0A845PSL3_9FLAO</name>
<evidence type="ECO:0000313" key="2">
    <source>
        <dbReference type="Proteomes" id="UP000553459"/>
    </source>
</evidence>
<dbReference type="InterPro" id="IPR032676">
    <property type="entry name" value="YkuD_2"/>
</dbReference>
<evidence type="ECO:0008006" key="3">
    <source>
        <dbReference type="Google" id="ProtNLM"/>
    </source>
</evidence>
<sequence length="261" mass="29311">MKKSSLFFIFVYVVSTSFFIPERTSEGFKKVEQTTSHNTPPSQGDDHQVAALYDSIDFSGFQPLTKEVFAKAYQGYTNLKKAGRVNESSCLLTICDFSLSSKVKRLWVIDLKQKKIIFNSLVAHGRATGDEFAEAFSNRESSHQSSLGFYITENAYNGSNGYSLKLEGVDAGYNDAAYKRAIVVHGADYVNEDFIIKQKRIGRSWGCPAVPRHVAVPLIDTIKDKNVLFIYYPDQGYFASSQWLNNSDEDMTTEKPILANN</sequence>
<protein>
    <recommendedName>
        <fullName evidence="3">L,D-transpeptidase catalytic domain</fullName>
    </recommendedName>
</protein>
<comment type="caution">
    <text evidence="1">The sequence shown here is derived from an EMBL/GenBank/DDBJ whole genome shotgun (WGS) entry which is preliminary data.</text>
</comment>
<dbReference type="PANTHER" id="PTHR38477">
    <property type="entry name" value="HYPOTHETICAL EXPORTED PROTEIN"/>
    <property type="match status" value="1"/>
</dbReference>
<organism evidence="1 2">
    <name type="scientific">Elizabethkingia argenteiflava</name>
    <dbReference type="NCBI Taxonomy" id="2681556"/>
    <lineage>
        <taxon>Bacteria</taxon>
        <taxon>Pseudomonadati</taxon>
        <taxon>Bacteroidota</taxon>
        <taxon>Flavobacteriia</taxon>
        <taxon>Flavobacteriales</taxon>
        <taxon>Weeksellaceae</taxon>
        <taxon>Elizabethkingia</taxon>
    </lineage>
</organism>
<dbReference type="RefSeq" id="WP_166518969.1">
    <property type="nucleotide sequence ID" value="NZ_JAAABJ010000372.1"/>
</dbReference>
<reference evidence="1 2" key="1">
    <citation type="submission" date="2019-11" db="EMBL/GenBank/DDBJ databases">
        <title>Characterization of Elizabethkingia argenteiflava sp. nov., isolated from inner surface of Soybean Pods.</title>
        <authorList>
            <person name="Mo S."/>
        </authorList>
    </citation>
    <scope>NUCLEOTIDE SEQUENCE [LARGE SCALE GENOMIC DNA]</scope>
    <source>
        <strain evidence="1 2">YB22</strain>
    </source>
</reference>
<dbReference type="Proteomes" id="UP000553459">
    <property type="component" value="Unassembled WGS sequence"/>
</dbReference>
<dbReference type="AlphaFoldDB" id="A0A845PSL3"/>
<gene>
    <name evidence="1" type="ORF">GNY06_04330</name>
</gene>
<keyword evidence="2" id="KW-1185">Reference proteome</keyword>
<evidence type="ECO:0000313" key="1">
    <source>
        <dbReference type="EMBL" id="NAW50645.1"/>
    </source>
</evidence>
<dbReference type="EMBL" id="JAAABJ010000372">
    <property type="protein sequence ID" value="NAW50645.1"/>
    <property type="molecule type" value="Genomic_DNA"/>
</dbReference>
<proteinExistence type="predicted"/>
<dbReference type="PANTHER" id="PTHR38477:SF1">
    <property type="entry name" value="MUREIN L,D-TRANSPEPTIDASE CATALYTIC DOMAIN FAMILY PROTEIN"/>
    <property type="match status" value="1"/>
</dbReference>
<accession>A0A845PSL3</accession>